<evidence type="ECO:0000256" key="1">
    <source>
        <dbReference type="SAM" id="SignalP"/>
    </source>
</evidence>
<name>A0ABR4KG65_9EURO</name>
<protein>
    <submittedName>
        <fullName evidence="2">Uncharacterized protein</fullName>
    </submittedName>
</protein>
<dbReference type="Proteomes" id="UP001610444">
    <property type="component" value="Unassembled WGS sequence"/>
</dbReference>
<evidence type="ECO:0000313" key="2">
    <source>
        <dbReference type="EMBL" id="KAL2851273.1"/>
    </source>
</evidence>
<evidence type="ECO:0000313" key="3">
    <source>
        <dbReference type="Proteomes" id="UP001610444"/>
    </source>
</evidence>
<comment type="caution">
    <text evidence="2">The sequence shown here is derived from an EMBL/GenBank/DDBJ whole genome shotgun (WGS) entry which is preliminary data.</text>
</comment>
<reference evidence="2 3" key="1">
    <citation type="submission" date="2024-07" db="EMBL/GenBank/DDBJ databases">
        <title>Section-level genome sequencing and comparative genomics of Aspergillus sections Usti and Cavernicolus.</title>
        <authorList>
            <consortium name="Lawrence Berkeley National Laboratory"/>
            <person name="Nybo J.L."/>
            <person name="Vesth T.C."/>
            <person name="Theobald S."/>
            <person name="Frisvad J.C."/>
            <person name="Larsen T.O."/>
            <person name="Kjaerboelling I."/>
            <person name="Rothschild-Mancinelli K."/>
            <person name="Lyhne E.K."/>
            <person name="Kogle M.E."/>
            <person name="Barry K."/>
            <person name="Clum A."/>
            <person name="Na H."/>
            <person name="Ledsgaard L."/>
            <person name="Lin J."/>
            <person name="Lipzen A."/>
            <person name="Kuo A."/>
            <person name="Riley R."/>
            <person name="Mondo S."/>
            <person name="LaButti K."/>
            <person name="Haridas S."/>
            <person name="Pangalinan J."/>
            <person name="Salamov A.A."/>
            <person name="Simmons B.A."/>
            <person name="Magnuson J.K."/>
            <person name="Chen J."/>
            <person name="Drula E."/>
            <person name="Henrissat B."/>
            <person name="Wiebenga A."/>
            <person name="Lubbers R.J."/>
            <person name="Gomes A.C."/>
            <person name="Macurrencykelacurrency M.R."/>
            <person name="Stajich J."/>
            <person name="Grigoriev I.V."/>
            <person name="Mortensen U.H."/>
            <person name="De vries R.P."/>
            <person name="Baker S.E."/>
            <person name="Andersen M.R."/>
        </authorList>
    </citation>
    <scope>NUCLEOTIDE SEQUENCE [LARGE SCALE GENOMIC DNA]</scope>
    <source>
        <strain evidence="2 3">CBS 756.74</strain>
    </source>
</reference>
<organism evidence="2 3">
    <name type="scientific">Aspergillus pseudodeflectus</name>
    <dbReference type="NCBI Taxonomy" id="176178"/>
    <lineage>
        <taxon>Eukaryota</taxon>
        <taxon>Fungi</taxon>
        <taxon>Dikarya</taxon>
        <taxon>Ascomycota</taxon>
        <taxon>Pezizomycotina</taxon>
        <taxon>Eurotiomycetes</taxon>
        <taxon>Eurotiomycetidae</taxon>
        <taxon>Eurotiales</taxon>
        <taxon>Aspergillaceae</taxon>
        <taxon>Aspergillus</taxon>
        <taxon>Aspergillus subgen. Nidulantes</taxon>
    </lineage>
</organism>
<gene>
    <name evidence="2" type="ORF">BJX68DRAFT_266182</name>
</gene>
<dbReference type="GeneID" id="98160591"/>
<dbReference type="RefSeq" id="XP_070899714.1">
    <property type="nucleotide sequence ID" value="XM_071045427.1"/>
</dbReference>
<sequence>MKLAIISIAWVCLLPRALGISDACRQTLVYCGSTLMKYNGYTSDELHQAIASASPDSARFGALLRPEDARFTCINSVGGLKLNDFCALGCTNPPNGDICL</sequence>
<proteinExistence type="predicted"/>
<dbReference type="EMBL" id="JBFXLR010000018">
    <property type="protein sequence ID" value="KAL2851273.1"/>
    <property type="molecule type" value="Genomic_DNA"/>
</dbReference>
<keyword evidence="1" id="KW-0732">Signal</keyword>
<feature type="chain" id="PRO_5046735161" evidence="1">
    <location>
        <begin position="20"/>
        <end position="100"/>
    </location>
</feature>
<keyword evidence="3" id="KW-1185">Reference proteome</keyword>
<accession>A0ABR4KG65</accession>
<feature type="signal peptide" evidence="1">
    <location>
        <begin position="1"/>
        <end position="19"/>
    </location>
</feature>